<name>A0ABW8KYU4_9GAMM</name>
<dbReference type="RefSeq" id="WP_404675733.1">
    <property type="nucleotide sequence ID" value="NZ_JBJDOT010000019.1"/>
</dbReference>
<evidence type="ECO:0000313" key="2">
    <source>
        <dbReference type="EMBL" id="MFK3864959.1"/>
    </source>
</evidence>
<protein>
    <submittedName>
        <fullName evidence="2">Uncharacterized protein</fullName>
    </submittedName>
</protein>
<dbReference type="Proteomes" id="UP001620262">
    <property type="component" value="Unassembled WGS sequence"/>
</dbReference>
<sequence length="125" mass="13972">MPADDLLSSLNSTPIEDIAQKENKKNSVDDAHEKEKITQSENRTKIGIFFVQWTIALITVATGLTVFMTAFHVWEIIQAPPKLEETLLSIYSEIKVFVAKYQSVIAVIATLMFGDKIKGSNKKSN</sequence>
<keyword evidence="3" id="KW-1185">Reference proteome</keyword>
<evidence type="ECO:0000256" key="1">
    <source>
        <dbReference type="SAM" id="Phobius"/>
    </source>
</evidence>
<reference evidence="2 3" key="1">
    <citation type="submission" date="2024-11" db="EMBL/GenBank/DDBJ databases">
        <title>The Natural Products Discovery Center: Release of the First 8490 Sequenced Strains for Exploring Actinobacteria Biosynthetic Diversity.</title>
        <authorList>
            <person name="Kalkreuter E."/>
            <person name="Kautsar S.A."/>
            <person name="Yang D."/>
            <person name="Bader C.D."/>
            <person name="Teijaro C.N."/>
            <person name="Fluegel L."/>
            <person name="Davis C.M."/>
            <person name="Simpson J.R."/>
            <person name="Lauterbach L."/>
            <person name="Steele A.D."/>
            <person name="Gui C."/>
            <person name="Meng S."/>
            <person name="Li G."/>
            <person name="Viehrig K."/>
            <person name="Ye F."/>
            <person name="Su P."/>
            <person name="Kiefer A.F."/>
            <person name="Nichols A."/>
            <person name="Cepeda A.J."/>
            <person name="Yan W."/>
            <person name="Fan B."/>
            <person name="Jiang Y."/>
            <person name="Adhikari A."/>
            <person name="Zheng C.-J."/>
            <person name="Schuster L."/>
            <person name="Cowan T.M."/>
            <person name="Smanski M.J."/>
            <person name="Chevrette M.G."/>
            <person name="De Carvalho L.P.S."/>
            <person name="Shen B."/>
        </authorList>
    </citation>
    <scope>NUCLEOTIDE SEQUENCE [LARGE SCALE GENOMIC DNA]</scope>
    <source>
        <strain evidence="2 3">NPDC078403</strain>
    </source>
</reference>
<accession>A0ABW8KYU4</accession>
<proteinExistence type="predicted"/>
<keyword evidence="1" id="KW-0472">Membrane</keyword>
<gene>
    <name evidence="2" type="ORF">ACI2JU_13945</name>
</gene>
<keyword evidence="1" id="KW-1133">Transmembrane helix</keyword>
<feature type="transmembrane region" description="Helical" evidence="1">
    <location>
        <begin position="46"/>
        <end position="74"/>
    </location>
</feature>
<organism evidence="2 3">
    <name type="scientific">Pseudoalteromonas rhizosphaerae</name>
    <dbReference type="NCBI Taxonomy" id="2518973"/>
    <lineage>
        <taxon>Bacteria</taxon>
        <taxon>Pseudomonadati</taxon>
        <taxon>Pseudomonadota</taxon>
        <taxon>Gammaproteobacteria</taxon>
        <taxon>Alteromonadales</taxon>
        <taxon>Pseudoalteromonadaceae</taxon>
        <taxon>Pseudoalteromonas</taxon>
    </lineage>
</organism>
<dbReference type="EMBL" id="JBJDOT010000019">
    <property type="protein sequence ID" value="MFK3864959.1"/>
    <property type="molecule type" value="Genomic_DNA"/>
</dbReference>
<comment type="caution">
    <text evidence="2">The sequence shown here is derived from an EMBL/GenBank/DDBJ whole genome shotgun (WGS) entry which is preliminary data.</text>
</comment>
<keyword evidence="1" id="KW-0812">Transmembrane</keyword>
<evidence type="ECO:0000313" key="3">
    <source>
        <dbReference type="Proteomes" id="UP001620262"/>
    </source>
</evidence>